<dbReference type="AlphaFoldDB" id="A0A152AA03"/>
<accession>A0A152AA03</accession>
<evidence type="ECO:0008006" key="3">
    <source>
        <dbReference type="Google" id="ProtNLM"/>
    </source>
</evidence>
<reference evidence="1 2" key="1">
    <citation type="submission" date="2015-12" db="EMBL/GenBank/DDBJ databases">
        <title>Dictyostelia acquired genes for synthesis and detection of signals that induce cell-type specialization by lateral gene transfer from prokaryotes.</title>
        <authorList>
            <person name="Gloeckner G."/>
            <person name="Schaap P."/>
        </authorList>
    </citation>
    <scope>NUCLEOTIDE SEQUENCE [LARGE SCALE GENOMIC DNA]</scope>
    <source>
        <strain evidence="1 2">TK</strain>
    </source>
</reference>
<dbReference type="Proteomes" id="UP000076078">
    <property type="component" value="Unassembled WGS sequence"/>
</dbReference>
<dbReference type="Gene3D" id="3.80.10.10">
    <property type="entry name" value="Ribonuclease Inhibitor"/>
    <property type="match status" value="1"/>
</dbReference>
<sequence length="545" mass="62875">MIPPYIIVYILRYLNPLFKNYKSYFAHLRDLKLVCKEWKSIAVKVQNHLINTSDHFLLDHFIKEEIKDGLQLRISDLVILKNLPLKYHPYVEKLILFRGYPDIPSNFTNLKRLTIYSYNRDTITHLVTKKPKYPNHLKSVENLKINFPFDKHLSSVEIDLESTLNEIPLFPDVLKKLTLKGNATLGFISTCRAILKFHNLCSLELEISNLVPTDIFTMVSTANSLVRLTINFYKSISSDADPILQVICKTSNLERLELNGCSLNLKNMIESINQNNSIREIDFSANDIIKFPNEQPTITNTRLEYFNIDPEILHHLWKNVPSNLKIVSLSDPTMEYLSNTHPQCQNLNFSGDNFGTSYEELCKIIQLNSPKLTKLTLDTPYQWKYNHELSSMVMKSFANNNHFESIIIHVGVTADSFNSLVNLKLRNLRKIGFFRILAEKYSEITTSVISNSHLEYVHMTLSNSKENVIEYIEQMCLVINQNHSIKSLSMSNSQSRDIPKSAFEHLKKTISNNSQYLHHISGVSSPQALKVLNQYLISPYNNSVE</sequence>
<name>A0A152AA03_TIELA</name>
<protein>
    <recommendedName>
        <fullName evidence="3">F-box domain-containing protein</fullName>
    </recommendedName>
</protein>
<dbReference type="InParanoid" id="A0A152AA03"/>
<dbReference type="InterPro" id="IPR032675">
    <property type="entry name" value="LRR_dom_sf"/>
</dbReference>
<dbReference type="SUPFAM" id="SSF52047">
    <property type="entry name" value="RNI-like"/>
    <property type="match status" value="1"/>
</dbReference>
<proteinExistence type="predicted"/>
<organism evidence="1 2">
    <name type="scientific">Tieghemostelium lacteum</name>
    <name type="common">Slime mold</name>
    <name type="synonym">Dictyostelium lacteum</name>
    <dbReference type="NCBI Taxonomy" id="361077"/>
    <lineage>
        <taxon>Eukaryota</taxon>
        <taxon>Amoebozoa</taxon>
        <taxon>Evosea</taxon>
        <taxon>Eumycetozoa</taxon>
        <taxon>Dictyostelia</taxon>
        <taxon>Dictyosteliales</taxon>
        <taxon>Raperosteliaceae</taxon>
        <taxon>Tieghemostelium</taxon>
    </lineage>
</organism>
<gene>
    <name evidence="1" type="ORF">DLAC_00375</name>
</gene>
<keyword evidence="2" id="KW-1185">Reference proteome</keyword>
<evidence type="ECO:0000313" key="1">
    <source>
        <dbReference type="EMBL" id="KYR02897.1"/>
    </source>
</evidence>
<evidence type="ECO:0000313" key="2">
    <source>
        <dbReference type="Proteomes" id="UP000076078"/>
    </source>
</evidence>
<comment type="caution">
    <text evidence="1">The sequence shown here is derived from an EMBL/GenBank/DDBJ whole genome shotgun (WGS) entry which is preliminary data.</text>
</comment>
<dbReference type="EMBL" id="LODT01000001">
    <property type="protein sequence ID" value="KYR02897.1"/>
    <property type="molecule type" value="Genomic_DNA"/>
</dbReference>